<name>A0A645A9X5_9ZZZZ</name>
<accession>A0A645A9X5</accession>
<dbReference type="GO" id="GO:0000156">
    <property type="term" value="F:phosphorelay response regulator activity"/>
    <property type="evidence" value="ECO:0007669"/>
    <property type="project" value="TreeGrafter"/>
</dbReference>
<evidence type="ECO:0000313" key="4">
    <source>
        <dbReference type="EMBL" id="MPM46524.1"/>
    </source>
</evidence>
<evidence type="ECO:0000259" key="2">
    <source>
        <dbReference type="PROSITE" id="PS50110"/>
    </source>
</evidence>
<gene>
    <name evidence="4" type="primary">kdpE_19</name>
    <name evidence="4" type="ORF">SDC9_93227</name>
</gene>
<dbReference type="PANTHER" id="PTHR48111">
    <property type="entry name" value="REGULATOR OF RPOS"/>
    <property type="match status" value="1"/>
</dbReference>
<dbReference type="SUPFAM" id="SSF52172">
    <property type="entry name" value="CheY-like"/>
    <property type="match status" value="1"/>
</dbReference>
<dbReference type="Gene3D" id="1.10.10.10">
    <property type="entry name" value="Winged helix-like DNA-binding domain superfamily/Winged helix DNA-binding domain"/>
    <property type="match status" value="1"/>
</dbReference>
<comment type="caution">
    <text evidence="4">The sequence shown here is derived from an EMBL/GenBank/DDBJ whole genome shotgun (WGS) entry which is preliminary data.</text>
</comment>
<dbReference type="SUPFAM" id="SSF46894">
    <property type="entry name" value="C-terminal effector domain of the bipartite response regulators"/>
    <property type="match status" value="1"/>
</dbReference>
<dbReference type="PANTHER" id="PTHR48111:SF50">
    <property type="entry name" value="KDP OPERON TRANSCRIPTIONAL REGULATORY PROTEIN KDPE"/>
    <property type="match status" value="1"/>
</dbReference>
<dbReference type="CDD" id="cd00383">
    <property type="entry name" value="trans_reg_C"/>
    <property type="match status" value="1"/>
</dbReference>
<dbReference type="PROSITE" id="PS50110">
    <property type="entry name" value="RESPONSE_REGULATORY"/>
    <property type="match status" value="1"/>
</dbReference>
<dbReference type="EMBL" id="VSSQ01011312">
    <property type="protein sequence ID" value="MPM46524.1"/>
    <property type="molecule type" value="Genomic_DNA"/>
</dbReference>
<dbReference type="GO" id="GO:0006355">
    <property type="term" value="P:regulation of DNA-templated transcription"/>
    <property type="evidence" value="ECO:0007669"/>
    <property type="project" value="InterPro"/>
</dbReference>
<dbReference type="GO" id="GO:0000976">
    <property type="term" value="F:transcription cis-regulatory region binding"/>
    <property type="evidence" value="ECO:0007669"/>
    <property type="project" value="TreeGrafter"/>
</dbReference>
<proteinExistence type="predicted"/>
<dbReference type="InterPro" id="IPR036388">
    <property type="entry name" value="WH-like_DNA-bd_sf"/>
</dbReference>
<dbReference type="InterPro" id="IPR039420">
    <property type="entry name" value="WalR-like"/>
</dbReference>
<reference evidence="4" key="1">
    <citation type="submission" date="2019-08" db="EMBL/GenBank/DDBJ databases">
        <authorList>
            <person name="Kucharzyk K."/>
            <person name="Murdoch R.W."/>
            <person name="Higgins S."/>
            <person name="Loffler F."/>
        </authorList>
    </citation>
    <scope>NUCLEOTIDE SEQUENCE</scope>
</reference>
<dbReference type="InterPro" id="IPR001789">
    <property type="entry name" value="Sig_transdc_resp-reg_receiver"/>
</dbReference>
<evidence type="ECO:0000256" key="1">
    <source>
        <dbReference type="ARBA" id="ARBA00023125"/>
    </source>
</evidence>
<dbReference type="GO" id="GO:0032993">
    <property type="term" value="C:protein-DNA complex"/>
    <property type="evidence" value="ECO:0007669"/>
    <property type="project" value="TreeGrafter"/>
</dbReference>
<dbReference type="Pfam" id="PF00486">
    <property type="entry name" value="Trans_reg_C"/>
    <property type="match status" value="1"/>
</dbReference>
<dbReference type="PROSITE" id="PS51755">
    <property type="entry name" value="OMPR_PHOB"/>
    <property type="match status" value="1"/>
</dbReference>
<dbReference type="InterPro" id="IPR016032">
    <property type="entry name" value="Sig_transdc_resp-reg_C-effctor"/>
</dbReference>
<feature type="domain" description="Response regulatory" evidence="2">
    <location>
        <begin position="1"/>
        <end position="39"/>
    </location>
</feature>
<sequence>MSARERENDKVAALDMGATDYVTKPFGTQELLARVRSALRRKDAAMNYSLDGLMVDFGRRVVTVDGTEVHLTQNEYRIVELLAKTPGLPYTYDFIMRSVWGDYIPQDNKILRVNMANIRRKIEKNPAEPRYILTDIGVGYRMAAE</sequence>
<dbReference type="InterPro" id="IPR011006">
    <property type="entry name" value="CheY-like_superfamily"/>
</dbReference>
<dbReference type="Gene3D" id="6.10.250.690">
    <property type="match status" value="1"/>
</dbReference>
<dbReference type="GO" id="GO:0005829">
    <property type="term" value="C:cytosol"/>
    <property type="evidence" value="ECO:0007669"/>
    <property type="project" value="TreeGrafter"/>
</dbReference>
<evidence type="ECO:0000259" key="3">
    <source>
        <dbReference type="PROSITE" id="PS51755"/>
    </source>
</evidence>
<organism evidence="4">
    <name type="scientific">bioreactor metagenome</name>
    <dbReference type="NCBI Taxonomy" id="1076179"/>
    <lineage>
        <taxon>unclassified sequences</taxon>
        <taxon>metagenomes</taxon>
        <taxon>ecological metagenomes</taxon>
    </lineage>
</organism>
<protein>
    <submittedName>
        <fullName evidence="4">Transcriptional regulatory protein KdpE</fullName>
    </submittedName>
</protein>
<keyword evidence="1" id="KW-0238">DNA-binding</keyword>
<dbReference type="SMART" id="SM00862">
    <property type="entry name" value="Trans_reg_C"/>
    <property type="match status" value="1"/>
</dbReference>
<dbReference type="InterPro" id="IPR001867">
    <property type="entry name" value="OmpR/PhoB-type_DNA-bd"/>
</dbReference>
<dbReference type="AlphaFoldDB" id="A0A645A9X5"/>
<feature type="domain" description="OmpR/PhoB-type" evidence="3">
    <location>
        <begin position="45"/>
        <end position="144"/>
    </location>
</feature>